<keyword evidence="4" id="KW-1185">Reference proteome</keyword>
<sequence length="407" mass="44932">MKKWLPILLSGAIGLGAISVPASVNAAGGFMDVKADHWARSAIESAASKGYFKGYADGTFKPNATLTRAEFAATLARLSKVGATDTTEKVFADLSGHWSETEVNRAVTLGFIDPKDYPNGFKPNTPITRFEIAKWMTSGLAAIDGDYKQALEDTKTTVIPVKEYFTPGIPESKAPYVAVAMGTKLLGGYPDGTFGLNSNATRAEASTILLRYESVSGKKADEFLGLKELRQVGTERTNMETISPFTTKHNSFNNVVEKNYTLRNNAGSLKLHNYIVIDTQDFKNIESIYAQLFIGKNSKVAWIDKKGMYTVLFQITIYPKTNNFGIGHYINGVKDSLILGSRMNSASLSNKYGYLTLPNENIEQFFRDHQDRDGGVTVWAQRYIDYDNVIGQLTTDDNSFISIFTKE</sequence>
<evidence type="ECO:0000313" key="3">
    <source>
        <dbReference type="EMBL" id="GAA0404454.1"/>
    </source>
</evidence>
<dbReference type="PROSITE" id="PS51272">
    <property type="entry name" value="SLH"/>
    <property type="match status" value="3"/>
</dbReference>
<dbReference type="PANTHER" id="PTHR43308">
    <property type="entry name" value="OUTER MEMBRANE PROTEIN ALPHA-RELATED"/>
    <property type="match status" value="1"/>
</dbReference>
<reference evidence="4" key="1">
    <citation type="journal article" date="2019" name="Int. J. Syst. Evol. Microbiol.">
        <title>The Global Catalogue of Microorganisms (GCM) 10K type strain sequencing project: providing services to taxonomists for standard genome sequencing and annotation.</title>
        <authorList>
            <consortium name="The Broad Institute Genomics Platform"/>
            <consortium name="The Broad Institute Genome Sequencing Center for Infectious Disease"/>
            <person name="Wu L."/>
            <person name="Ma J."/>
        </authorList>
    </citation>
    <scope>NUCLEOTIDE SEQUENCE [LARGE SCALE GENOMIC DNA]</scope>
    <source>
        <strain evidence="4">JCM 12774</strain>
    </source>
</reference>
<gene>
    <name evidence="3" type="ORF">GCM10008933_38550</name>
</gene>
<dbReference type="Proteomes" id="UP001500340">
    <property type="component" value="Unassembled WGS sequence"/>
</dbReference>
<keyword evidence="1" id="KW-0732">Signal</keyword>
<name>A0ABP3II32_9BACL</name>
<feature type="signal peptide" evidence="1">
    <location>
        <begin position="1"/>
        <end position="26"/>
    </location>
</feature>
<dbReference type="EMBL" id="BAAACX010000017">
    <property type="protein sequence ID" value="GAA0404454.1"/>
    <property type="molecule type" value="Genomic_DNA"/>
</dbReference>
<evidence type="ECO:0000259" key="2">
    <source>
        <dbReference type="PROSITE" id="PS51272"/>
    </source>
</evidence>
<feature type="domain" description="SLH" evidence="2">
    <location>
        <begin position="26"/>
        <end position="89"/>
    </location>
</feature>
<evidence type="ECO:0000256" key="1">
    <source>
        <dbReference type="SAM" id="SignalP"/>
    </source>
</evidence>
<feature type="domain" description="SLH" evidence="2">
    <location>
        <begin position="90"/>
        <end position="150"/>
    </location>
</feature>
<dbReference type="Pfam" id="PF00395">
    <property type="entry name" value="SLH"/>
    <property type="match status" value="3"/>
</dbReference>
<accession>A0ABP3II32</accession>
<feature type="domain" description="SLH" evidence="2">
    <location>
        <begin position="160"/>
        <end position="223"/>
    </location>
</feature>
<dbReference type="RefSeq" id="WP_343863903.1">
    <property type="nucleotide sequence ID" value="NZ_BAAACX010000017.1"/>
</dbReference>
<protein>
    <recommendedName>
        <fullName evidence="2">SLH domain-containing protein</fullName>
    </recommendedName>
</protein>
<dbReference type="PANTHER" id="PTHR43308:SF5">
    <property type="entry name" value="S-LAYER PROTEIN _ PEPTIDOGLYCAN ENDO-BETA-N-ACETYLGLUCOSAMINIDASE"/>
    <property type="match status" value="1"/>
</dbReference>
<dbReference type="InterPro" id="IPR051465">
    <property type="entry name" value="Cell_Envelope_Struct_Comp"/>
</dbReference>
<proteinExistence type="predicted"/>
<feature type="chain" id="PRO_5046297702" description="SLH domain-containing protein" evidence="1">
    <location>
        <begin position="27"/>
        <end position="407"/>
    </location>
</feature>
<comment type="caution">
    <text evidence="3">The sequence shown here is derived from an EMBL/GenBank/DDBJ whole genome shotgun (WGS) entry which is preliminary data.</text>
</comment>
<evidence type="ECO:0000313" key="4">
    <source>
        <dbReference type="Proteomes" id="UP001500340"/>
    </source>
</evidence>
<organism evidence="3 4">
    <name type="scientific">Paenibacillus motobuensis</name>
    <dbReference type="NCBI Taxonomy" id="295324"/>
    <lineage>
        <taxon>Bacteria</taxon>
        <taxon>Bacillati</taxon>
        <taxon>Bacillota</taxon>
        <taxon>Bacilli</taxon>
        <taxon>Bacillales</taxon>
        <taxon>Paenibacillaceae</taxon>
        <taxon>Paenibacillus</taxon>
    </lineage>
</organism>
<dbReference type="InterPro" id="IPR001119">
    <property type="entry name" value="SLH_dom"/>
</dbReference>